<dbReference type="EC" id="3.4.21.-" evidence="2"/>
<name>A0A378UF28_KLEPO</name>
<sequence>MQRRLKEFGLTVHPKKTRLMEFGRFAAENRASRGKGKPETFNFLGFTHISGKDRSGRFMLIRKTRRDRMTATLKAIKDGLRKRWHYSIPEQGKWLRRVVQGYLNYHSVPGNYPMMRKFRIYVTDLWRRALRRRSQQDDTTWTKANRLAAVWLPKVRVLHPWPVERFTRQTPEAGARCVNSARRDLCGVPGNGYPYRDTKGVNEMKLIPAASEATVLKIPLFTESCAAGFPSPAADYTESELDLNEYCISRRHATYFVRAIGNSMTDIGLYSGDLMVVG</sequence>
<accession>A0A378UF28</accession>
<organism evidence="2 3">
    <name type="scientific">Klebsiella pneumoniae subsp. ozaenae</name>
    <dbReference type="NCBI Taxonomy" id="574"/>
    <lineage>
        <taxon>Bacteria</taxon>
        <taxon>Pseudomonadati</taxon>
        <taxon>Pseudomonadota</taxon>
        <taxon>Gammaproteobacteria</taxon>
        <taxon>Enterobacterales</taxon>
        <taxon>Enterobacteriaceae</taxon>
        <taxon>Klebsiella/Raoultella group</taxon>
        <taxon>Klebsiella</taxon>
        <taxon>Klebsiella pneumoniae complex</taxon>
    </lineage>
</organism>
<dbReference type="SUPFAM" id="SSF51306">
    <property type="entry name" value="LexA/Signal peptidase"/>
    <property type="match status" value="1"/>
</dbReference>
<evidence type="ECO:0000259" key="1">
    <source>
        <dbReference type="Pfam" id="PF00717"/>
    </source>
</evidence>
<dbReference type="Proteomes" id="UP000254487">
    <property type="component" value="Unassembled WGS sequence"/>
</dbReference>
<keyword evidence="2" id="KW-0378">Hydrolase</keyword>
<dbReference type="PANTHER" id="PTHR33516">
    <property type="entry name" value="LEXA REPRESSOR"/>
    <property type="match status" value="1"/>
</dbReference>
<evidence type="ECO:0000313" key="2">
    <source>
        <dbReference type="EMBL" id="STZ75299.1"/>
    </source>
</evidence>
<dbReference type="EMBL" id="UGLW01000006">
    <property type="protein sequence ID" value="STZ75299.1"/>
    <property type="molecule type" value="Genomic_DNA"/>
</dbReference>
<dbReference type="GO" id="GO:0016787">
    <property type="term" value="F:hydrolase activity"/>
    <property type="evidence" value="ECO:0007669"/>
    <property type="project" value="UniProtKB-KW"/>
</dbReference>
<evidence type="ECO:0000313" key="3">
    <source>
        <dbReference type="Proteomes" id="UP000254487"/>
    </source>
</evidence>
<keyword evidence="2" id="KW-0695">RNA-directed DNA polymerase</keyword>
<dbReference type="InterPro" id="IPR050077">
    <property type="entry name" value="LexA_repressor"/>
</dbReference>
<feature type="domain" description="Peptidase S24/S26A/S26B/S26C" evidence="1">
    <location>
        <begin position="219"/>
        <end position="277"/>
    </location>
</feature>
<keyword evidence="2" id="KW-0548">Nucleotidyltransferase</keyword>
<dbReference type="AlphaFoldDB" id="A0A378UF28"/>
<dbReference type="GO" id="GO:0003964">
    <property type="term" value="F:RNA-directed DNA polymerase activity"/>
    <property type="evidence" value="ECO:0007669"/>
    <property type="project" value="UniProtKB-KW"/>
</dbReference>
<proteinExistence type="predicted"/>
<dbReference type="PANTHER" id="PTHR33516:SF2">
    <property type="entry name" value="LEXA REPRESSOR-RELATED"/>
    <property type="match status" value="1"/>
</dbReference>
<dbReference type="Pfam" id="PF00717">
    <property type="entry name" value="Peptidase_S24"/>
    <property type="match status" value="1"/>
</dbReference>
<protein>
    <submittedName>
        <fullName evidence="2">Retron-type reverse transcriptase</fullName>
        <ecNumber evidence="2">3.4.21.-</ecNumber>
    </submittedName>
</protein>
<keyword evidence="2" id="KW-0808">Transferase</keyword>
<dbReference type="InterPro" id="IPR015927">
    <property type="entry name" value="Peptidase_S24_S26A/B/C"/>
</dbReference>
<dbReference type="Gene3D" id="2.10.109.10">
    <property type="entry name" value="Umud Fragment, subunit A"/>
    <property type="match status" value="1"/>
</dbReference>
<gene>
    <name evidence="2" type="primary">umuD_6</name>
    <name evidence="2" type="ORF">NCTC10313_07494</name>
</gene>
<dbReference type="InterPro" id="IPR036286">
    <property type="entry name" value="LexA/Signal_pep-like_sf"/>
</dbReference>
<reference evidence="2 3" key="1">
    <citation type="submission" date="2018-06" db="EMBL/GenBank/DDBJ databases">
        <authorList>
            <consortium name="Pathogen Informatics"/>
            <person name="Doyle S."/>
        </authorList>
    </citation>
    <scope>NUCLEOTIDE SEQUENCE [LARGE SCALE GENOMIC DNA]</scope>
    <source>
        <strain evidence="2 3">NCTC10313</strain>
    </source>
</reference>